<sequence>MPNPTTEIAWATGTCNPFKGCSKVSPECANCYMTGWAYRHQCMGNEGYEGTVKGERGKRVPTGKIGIVEKQIESLKTIKTKRLFVNSMSDTFHENVDAETIARVFDSMKANGNGTNFLICTKRSARMAEMSQTLDVPDNIWMGTTCGCQSSLHRLDDLRRTKAKIRFVSVEPLLEPLDITPWLADGTLKWVIVGGESGKGWRKMEKEWAEAILRQCQQFNVPFFLKQWSAFKPKSDAEYPPTIDGQVWHQYPQIKE</sequence>
<dbReference type="Pfam" id="PF07505">
    <property type="entry name" value="DUF5131"/>
    <property type="match status" value="1"/>
</dbReference>
<dbReference type="InterPro" id="IPR011101">
    <property type="entry name" value="DUF5131"/>
</dbReference>
<dbReference type="RefSeq" id="WP_040477107.1">
    <property type="nucleotide sequence ID" value="NZ_PGTO01000002.1"/>
</dbReference>
<gene>
    <name evidence="1" type="ORF">CU669_03590</name>
</gene>
<evidence type="ECO:0000313" key="2">
    <source>
        <dbReference type="Proteomes" id="UP000251075"/>
    </source>
</evidence>
<evidence type="ECO:0000313" key="1">
    <source>
        <dbReference type="EMBL" id="RAU23248.1"/>
    </source>
</evidence>
<keyword evidence="2" id="KW-1185">Reference proteome</keyword>
<accession>A0A364P1M7</accession>
<organism evidence="1 2">
    <name type="scientific">Paramagnetospirillum kuznetsovii</name>
    <dbReference type="NCBI Taxonomy" id="2053833"/>
    <lineage>
        <taxon>Bacteria</taxon>
        <taxon>Pseudomonadati</taxon>
        <taxon>Pseudomonadota</taxon>
        <taxon>Alphaproteobacteria</taxon>
        <taxon>Rhodospirillales</taxon>
        <taxon>Magnetospirillaceae</taxon>
        <taxon>Paramagnetospirillum</taxon>
    </lineage>
</organism>
<dbReference type="AlphaFoldDB" id="A0A364P1M7"/>
<proteinExistence type="predicted"/>
<reference evidence="1 2" key="1">
    <citation type="submission" date="2017-11" db="EMBL/GenBank/DDBJ databases">
        <title>Draft genome sequence of magnetotactic bacterium Magnetospirillum kuznetsovii LBB-42.</title>
        <authorList>
            <person name="Grouzdev D.S."/>
            <person name="Rysina M.S."/>
            <person name="Baslerov R.V."/>
            <person name="Koziaeva V."/>
        </authorList>
    </citation>
    <scope>NUCLEOTIDE SEQUENCE [LARGE SCALE GENOMIC DNA]</scope>
    <source>
        <strain evidence="1 2">LBB-42</strain>
    </source>
</reference>
<dbReference type="EMBL" id="PGTO01000002">
    <property type="protein sequence ID" value="RAU23248.1"/>
    <property type="molecule type" value="Genomic_DNA"/>
</dbReference>
<name>A0A364P1M7_9PROT</name>
<protein>
    <submittedName>
        <fullName evidence="1">Phage Gp37/Gp68 family protein</fullName>
    </submittedName>
</protein>
<dbReference type="OrthoDB" id="9787478at2"/>
<comment type="caution">
    <text evidence="1">The sequence shown here is derived from an EMBL/GenBank/DDBJ whole genome shotgun (WGS) entry which is preliminary data.</text>
</comment>
<dbReference type="Proteomes" id="UP000251075">
    <property type="component" value="Unassembled WGS sequence"/>
</dbReference>